<evidence type="ECO:0000259" key="2">
    <source>
        <dbReference type="Pfam" id="PF01728"/>
    </source>
</evidence>
<keyword evidence="1" id="KW-0694">RNA-binding</keyword>
<evidence type="ECO:0000313" key="3">
    <source>
        <dbReference type="EMBL" id="GAG99463.1"/>
    </source>
</evidence>
<comment type="caution">
    <text evidence="3">The sequence shown here is derived from an EMBL/GenBank/DDBJ whole genome shotgun (WGS) entry which is preliminary data.</text>
</comment>
<dbReference type="AlphaFoldDB" id="X1CTS5"/>
<dbReference type="GO" id="GO:0008168">
    <property type="term" value="F:methyltransferase activity"/>
    <property type="evidence" value="ECO:0007669"/>
    <property type="project" value="InterPro"/>
</dbReference>
<dbReference type="PANTHER" id="PTHR32319">
    <property type="entry name" value="BACTERIAL HEMOLYSIN-LIKE PROTEIN"/>
    <property type="match status" value="1"/>
</dbReference>
<evidence type="ECO:0000256" key="1">
    <source>
        <dbReference type="ARBA" id="ARBA00022884"/>
    </source>
</evidence>
<dbReference type="Pfam" id="PF01728">
    <property type="entry name" value="FtsJ"/>
    <property type="match status" value="1"/>
</dbReference>
<gene>
    <name evidence="3" type="ORF">S01H4_37337</name>
</gene>
<sequence>GIVTPQGELIALVKPQFEAGKEKVGKGGVVRDYETHLEVLRDLQAFIEEKTAWTVVAASHSPLRGPAGNIEFFFYLCPPTRSGQARQVKLDLAKVVEQAHTRLIKNEGARQSHT</sequence>
<protein>
    <recommendedName>
        <fullName evidence="2">Ribosomal RNA methyltransferase FtsJ domain-containing protein</fullName>
    </recommendedName>
</protein>
<reference evidence="3" key="1">
    <citation type="journal article" date="2014" name="Front. Microbiol.">
        <title>High frequency of phylogenetically diverse reductive dehalogenase-homologous genes in deep subseafloor sedimentary metagenomes.</title>
        <authorList>
            <person name="Kawai M."/>
            <person name="Futagami T."/>
            <person name="Toyoda A."/>
            <person name="Takaki Y."/>
            <person name="Nishi S."/>
            <person name="Hori S."/>
            <person name="Arai W."/>
            <person name="Tsubouchi T."/>
            <person name="Morono Y."/>
            <person name="Uchiyama I."/>
            <person name="Ito T."/>
            <person name="Fujiyama A."/>
            <person name="Inagaki F."/>
            <person name="Takami H."/>
        </authorList>
    </citation>
    <scope>NUCLEOTIDE SEQUENCE</scope>
    <source>
        <strain evidence="3">Expedition CK06-06</strain>
    </source>
</reference>
<feature type="domain" description="Ribosomal RNA methyltransferase FtsJ" evidence="2">
    <location>
        <begin position="8"/>
        <end position="75"/>
    </location>
</feature>
<proteinExistence type="predicted"/>
<organism evidence="3">
    <name type="scientific">marine sediment metagenome</name>
    <dbReference type="NCBI Taxonomy" id="412755"/>
    <lineage>
        <taxon>unclassified sequences</taxon>
        <taxon>metagenomes</taxon>
        <taxon>ecological metagenomes</taxon>
    </lineage>
</organism>
<dbReference type="GO" id="GO:0003723">
    <property type="term" value="F:RNA binding"/>
    <property type="evidence" value="ECO:0007669"/>
    <property type="project" value="UniProtKB-KW"/>
</dbReference>
<dbReference type="GO" id="GO:0032259">
    <property type="term" value="P:methylation"/>
    <property type="evidence" value="ECO:0007669"/>
    <property type="project" value="InterPro"/>
</dbReference>
<name>X1CTS5_9ZZZZ</name>
<accession>X1CTS5</accession>
<dbReference type="InterPro" id="IPR047048">
    <property type="entry name" value="TlyA"/>
</dbReference>
<dbReference type="InterPro" id="IPR002877">
    <property type="entry name" value="RNA_MeTrfase_FtsJ_dom"/>
</dbReference>
<feature type="non-terminal residue" evidence="3">
    <location>
        <position position="1"/>
    </location>
</feature>
<dbReference type="PANTHER" id="PTHR32319:SF0">
    <property type="entry name" value="BACTERIAL HEMOLYSIN-LIKE PROTEIN"/>
    <property type="match status" value="1"/>
</dbReference>
<dbReference type="EMBL" id="BART01020049">
    <property type="protein sequence ID" value="GAG99463.1"/>
    <property type="molecule type" value="Genomic_DNA"/>
</dbReference>
<dbReference type="InterPro" id="IPR029063">
    <property type="entry name" value="SAM-dependent_MTases_sf"/>
</dbReference>
<dbReference type="Gene3D" id="3.40.50.150">
    <property type="entry name" value="Vaccinia Virus protein VP39"/>
    <property type="match status" value="1"/>
</dbReference>